<dbReference type="GO" id="GO:0005788">
    <property type="term" value="C:endoplasmic reticulum lumen"/>
    <property type="evidence" value="ECO:0007669"/>
    <property type="project" value="TreeGrafter"/>
</dbReference>
<accession>A0A5A8EKM4</accession>
<evidence type="ECO:0000256" key="1">
    <source>
        <dbReference type="SAM" id="MobiDB-lite"/>
    </source>
</evidence>
<evidence type="ECO:0000313" key="3">
    <source>
        <dbReference type="EMBL" id="KAA0178466.1"/>
    </source>
</evidence>
<sequence>MRSAVLALAAAAAVAASSEDGLIRLNGKDWDTEVHSSDAMWAVLVLAPEHQCGEACSTARTAVERVAPKLEGIINFGVTMFDSEFSKPGEFPQPMHERFNLTQKDEAGNVGVTIPAIVLFMPGARSQPPAEVVLPPSAVVPMSQRGPRVLVDQLKALLPHALVSVNSASLPGFLAAKDPRPRRRVIVVSTKPSAALQARKLSLDLLPVADVGLVMAKHSAVTALLPGVEPGKGGVYISAEGTLPRPGREESDVDPATVRWVKYGGGPKYPEMLSWAQRKAGPPQVPLLSSQEEFQAACAAPGGICAIAVLPSGSADPSDPDAPGPAGALAALAARQFFTIDVHSFSSGTPVAQPLPIRIFRVDAGAQPAWAQAMGASAPGLVALNARSKRFATFMGAFAPDALHGFLMQVLQGSVGLSKAEPWPALAKQIPMSALMGKKKPAGKPKPKAPGPKKVPNPPRPKKASKPEQARTEEL</sequence>
<comment type="caution">
    <text evidence="3">The sequence shown here is derived from an EMBL/GenBank/DDBJ whole genome shotgun (WGS) entry which is preliminary data.</text>
</comment>
<dbReference type="EMBL" id="VLTO01000001">
    <property type="protein sequence ID" value="KAA0178466.1"/>
    <property type="molecule type" value="Genomic_DNA"/>
</dbReference>
<feature type="compositionally biased region" description="Basic and acidic residues" evidence="1">
    <location>
        <begin position="465"/>
        <end position="475"/>
    </location>
</feature>
<evidence type="ECO:0008006" key="5">
    <source>
        <dbReference type="Google" id="ProtNLM"/>
    </source>
</evidence>
<gene>
    <name evidence="3" type="ORF">FNF27_00315</name>
</gene>
<reference evidence="3 4" key="1">
    <citation type="submission" date="2019-07" db="EMBL/GenBank/DDBJ databases">
        <title>Genomes of Cafeteria roenbergensis.</title>
        <authorList>
            <person name="Fischer M.G."/>
            <person name="Hackl T."/>
            <person name="Roman M."/>
        </authorList>
    </citation>
    <scope>NUCLEOTIDE SEQUENCE [LARGE SCALE GENOMIC DNA]</scope>
    <source>
        <strain evidence="3 4">E4-10P</strain>
    </source>
</reference>
<feature type="signal peptide" evidence="2">
    <location>
        <begin position="1"/>
        <end position="16"/>
    </location>
</feature>
<protein>
    <recommendedName>
        <fullName evidence="5">Thioredoxin domain-containing protein</fullName>
    </recommendedName>
</protein>
<organism evidence="3 4">
    <name type="scientific">Cafeteria roenbergensis</name>
    <name type="common">Marine flagellate</name>
    <dbReference type="NCBI Taxonomy" id="33653"/>
    <lineage>
        <taxon>Eukaryota</taxon>
        <taxon>Sar</taxon>
        <taxon>Stramenopiles</taxon>
        <taxon>Bigyra</taxon>
        <taxon>Opalozoa</taxon>
        <taxon>Bicosoecida</taxon>
        <taxon>Cafeteriaceae</taxon>
        <taxon>Cafeteria</taxon>
    </lineage>
</organism>
<feature type="region of interest" description="Disordered" evidence="1">
    <location>
        <begin position="431"/>
        <end position="475"/>
    </location>
</feature>
<name>A0A5A8EKM4_CAFRO</name>
<dbReference type="PANTHER" id="PTHR45815">
    <property type="entry name" value="PROTEIN DISULFIDE-ISOMERASE A6"/>
    <property type="match status" value="1"/>
</dbReference>
<dbReference type="GO" id="GO:0034976">
    <property type="term" value="P:response to endoplasmic reticulum stress"/>
    <property type="evidence" value="ECO:0007669"/>
    <property type="project" value="TreeGrafter"/>
</dbReference>
<feature type="compositionally biased region" description="Pro residues" evidence="1">
    <location>
        <begin position="448"/>
        <end position="459"/>
    </location>
</feature>
<dbReference type="GO" id="GO:0015035">
    <property type="term" value="F:protein-disulfide reductase activity"/>
    <property type="evidence" value="ECO:0007669"/>
    <property type="project" value="TreeGrafter"/>
</dbReference>
<evidence type="ECO:0000256" key="2">
    <source>
        <dbReference type="SAM" id="SignalP"/>
    </source>
</evidence>
<keyword evidence="2" id="KW-0732">Signal</keyword>
<dbReference type="AlphaFoldDB" id="A0A5A8EKM4"/>
<feature type="compositionally biased region" description="Basic residues" evidence="1">
    <location>
        <begin position="437"/>
        <end position="447"/>
    </location>
</feature>
<evidence type="ECO:0000313" key="4">
    <source>
        <dbReference type="Proteomes" id="UP000322899"/>
    </source>
</evidence>
<dbReference type="Proteomes" id="UP000322899">
    <property type="component" value="Unassembled WGS sequence"/>
</dbReference>
<dbReference type="PANTHER" id="PTHR45815:SF3">
    <property type="entry name" value="PROTEIN DISULFIDE-ISOMERASE A6"/>
    <property type="match status" value="1"/>
</dbReference>
<feature type="chain" id="PRO_5022869643" description="Thioredoxin domain-containing protein" evidence="2">
    <location>
        <begin position="17"/>
        <end position="475"/>
    </location>
</feature>
<proteinExistence type="predicted"/>